<dbReference type="PROSITE" id="PS50084">
    <property type="entry name" value="KH_TYPE_1"/>
    <property type="match status" value="1"/>
</dbReference>
<sequence>MKQLVETIAKALVDDPTQVKATEEMEEDTTVIKLTVAKEDMGRIIGKEGRTAKAIRTLLNAVSTKDNKKAVLKIVE</sequence>
<dbReference type="Proteomes" id="UP000756860">
    <property type="component" value="Unassembled WGS sequence"/>
</dbReference>
<proteinExistence type="inferred from homology"/>
<dbReference type="SUPFAM" id="SSF54814">
    <property type="entry name" value="Prokaryotic type KH domain (KH-domain type II)"/>
    <property type="match status" value="1"/>
</dbReference>
<keyword evidence="3" id="KW-0961">Cell wall biogenesis/degradation</keyword>
<name>A0ABS5SGU2_9BACT</name>
<dbReference type="InterPro" id="IPR020627">
    <property type="entry name" value="KhpA"/>
</dbReference>
<dbReference type="InterPro" id="IPR009019">
    <property type="entry name" value="KH_sf_prok-type"/>
</dbReference>
<comment type="similarity">
    <text evidence="3">Belongs to the KhpA RNA-binding protein family.</text>
</comment>
<evidence type="ECO:0000313" key="4">
    <source>
        <dbReference type="EMBL" id="MBT0653806.1"/>
    </source>
</evidence>
<keyword evidence="5" id="KW-1185">Reference proteome</keyword>
<dbReference type="Pfam" id="PF13083">
    <property type="entry name" value="KH_KhpA-B"/>
    <property type="match status" value="1"/>
</dbReference>
<dbReference type="PANTHER" id="PTHR34654">
    <property type="entry name" value="UPF0109 PROTEIN SCO5592"/>
    <property type="match status" value="1"/>
</dbReference>
<gene>
    <name evidence="3" type="primary">khpA</name>
    <name evidence="4" type="ORF">KI810_12120</name>
</gene>
<reference evidence="4 5" key="1">
    <citation type="submission" date="2021-05" db="EMBL/GenBank/DDBJ databases">
        <title>The draft genome of Geobacter luticola JCM 17780.</title>
        <authorList>
            <person name="Xu Z."/>
            <person name="Masuda Y."/>
            <person name="Itoh H."/>
            <person name="Senoo K."/>
        </authorList>
    </citation>
    <scope>NUCLEOTIDE SEQUENCE [LARGE SCALE GENOMIC DNA]</scope>
    <source>
        <strain evidence="4 5">JCM 17780</strain>
    </source>
</reference>
<dbReference type="PANTHER" id="PTHR34654:SF1">
    <property type="entry name" value="RNA-BINDING PROTEIN KHPA"/>
    <property type="match status" value="1"/>
</dbReference>
<keyword evidence="3" id="KW-0143">Chaperone</keyword>
<evidence type="ECO:0000256" key="2">
    <source>
        <dbReference type="ARBA" id="ARBA00022884"/>
    </source>
</evidence>
<dbReference type="Gene3D" id="3.30.300.20">
    <property type="match status" value="1"/>
</dbReference>
<dbReference type="HAMAP" id="MF_00088">
    <property type="entry name" value="KhpA"/>
    <property type="match status" value="1"/>
</dbReference>
<comment type="subunit">
    <text evidence="3">Forms a complex with KhpB.</text>
</comment>
<dbReference type="RefSeq" id="WP_214175808.1">
    <property type="nucleotide sequence ID" value="NZ_JAHCVK010000005.1"/>
</dbReference>
<dbReference type="CDD" id="cd22533">
    <property type="entry name" value="KH-II_YlqC-like"/>
    <property type="match status" value="1"/>
</dbReference>
<accession>A0ABS5SGU2</accession>
<dbReference type="EMBL" id="JAHCVK010000005">
    <property type="protein sequence ID" value="MBT0653806.1"/>
    <property type="molecule type" value="Genomic_DNA"/>
</dbReference>
<keyword evidence="1 3" id="KW-0963">Cytoplasm</keyword>
<comment type="caution">
    <text evidence="4">The sequence shown here is derived from an EMBL/GenBank/DDBJ whole genome shotgun (WGS) entry which is preliminary data.</text>
</comment>
<evidence type="ECO:0000313" key="5">
    <source>
        <dbReference type="Proteomes" id="UP000756860"/>
    </source>
</evidence>
<comment type="subcellular location">
    <subcellularLocation>
        <location evidence="3">Cytoplasm</location>
    </subcellularLocation>
</comment>
<protein>
    <recommendedName>
        <fullName evidence="3">RNA-binding protein KhpA</fullName>
    </recommendedName>
    <alternativeName>
        <fullName evidence="3">KH-domain protein A</fullName>
    </alternativeName>
</protein>
<keyword evidence="3" id="KW-0133">Cell shape</keyword>
<dbReference type="InterPro" id="IPR015946">
    <property type="entry name" value="KH_dom-like_a/b"/>
</dbReference>
<evidence type="ECO:0000256" key="3">
    <source>
        <dbReference type="HAMAP-Rule" id="MF_00088"/>
    </source>
</evidence>
<keyword evidence="2 3" id="KW-0694">RNA-binding</keyword>
<evidence type="ECO:0000256" key="1">
    <source>
        <dbReference type="ARBA" id="ARBA00022490"/>
    </source>
</evidence>
<comment type="function">
    <text evidence="3">A probable RNA chaperone. Forms a complex with KhpB which binds to cellular RNA and controls its expression. Plays a role in peptidoglycan (PG) homeostasis and cell length regulation.</text>
</comment>
<organism evidence="4 5">
    <name type="scientific">Geomobilimonas luticola</name>
    <dbReference type="NCBI Taxonomy" id="1114878"/>
    <lineage>
        <taxon>Bacteria</taxon>
        <taxon>Pseudomonadati</taxon>
        <taxon>Thermodesulfobacteriota</taxon>
        <taxon>Desulfuromonadia</taxon>
        <taxon>Geobacterales</taxon>
        <taxon>Geobacteraceae</taxon>
        <taxon>Geomobilimonas</taxon>
    </lineage>
</organism>